<dbReference type="InterPro" id="IPR050529">
    <property type="entry name" value="CYP450_sterol_14alpha_dmase"/>
</dbReference>
<comment type="cofactor">
    <cofactor evidence="1 8">
        <name>heme</name>
        <dbReference type="ChEBI" id="CHEBI:30413"/>
    </cofactor>
</comment>
<dbReference type="InterPro" id="IPR017972">
    <property type="entry name" value="Cyt_P450_CS"/>
</dbReference>
<organism evidence="12 13">
    <name type="scientific">Ambispora gerdemannii</name>
    <dbReference type="NCBI Taxonomy" id="144530"/>
    <lineage>
        <taxon>Eukaryota</taxon>
        <taxon>Fungi</taxon>
        <taxon>Fungi incertae sedis</taxon>
        <taxon>Mucoromycota</taxon>
        <taxon>Glomeromycotina</taxon>
        <taxon>Glomeromycetes</taxon>
        <taxon>Archaeosporales</taxon>
        <taxon>Ambisporaceae</taxon>
        <taxon>Ambispora</taxon>
    </lineage>
</organism>
<dbReference type="Pfam" id="PF00067">
    <property type="entry name" value="p450"/>
    <property type="match status" value="1"/>
</dbReference>
<dbReference type="InterPro" id="IPR001128">
    <property type="entry name" value="Cyt_P450"/>
</dbReference>
<keyword evidence="11" id="KW-0812">Transmembrane</keyword>
<sequence>MSVRLWKAAYDTYLEPFAHHVNATISRHSVFAPLVKDANTDSILLVAAIGLVVGGMFLYMLRNLAYPRLKPNEPPMVPYWIPVFGSALWLGIDPFGFYAKCQKEYGDYYQFLLLGKKMVTCLGSEGNNFVFNAKLADASAEDAYKSLTVPVFGKGVVYDVENSVLMEQKKFVKAGLSNERLEAYASLLVKETTDYFARWDKQSGVEDIYKASSELTILTASRCLLGEEVRSKMNESFAQIFHDLDGGFAPINFVFEDLPIPANKLRDKAHIKMRNFFLNIMESRRVSGMDDERTDIMSYLMKQCHYKNGRRLPDVEVAHIMIALLLAGQHTSSTTSAWAFIFLAQNPHLFEKLREEQIKVLGSLDAPLTLETVKKLLLLDSIVRETLRLRPPITNMMRKANRDIPIPNTNYVVPKGSYIQAVPVMSQRADQYFDDPEKFLPSRWEKFDKDVKVTDDDIVDYGWGAMHTTSAKSPYLPFGAGRHRCIGEPFAFLQIKTIIATFVRTYDLKLHNDKFPDSDYTTLIPQPIKPMKFKHPGTSSSASRSVPQKRRTSGDKIPLGNEKRGKFETVTVVSRGGNSNSPTDLRRDAIRYKEAADNNRTTLLVHRDYGSVDGSYNSPIVIEPRRQEQPTSLEIPLGGNSLPTHVTHEKMKSGVREVKTRKQIYNNHPRQEHFKATTSATTIASCYSSSNHFNMNHDECNNVRIIVISDDDDEESDQLNTKNSKSIQKKPIQKKKDNLHNINSNYSNNSSNQRDLRFNHGNSTPNSNFAIKLSEVEDNDFSDLDDEEPEVGFVSSDPYHDIIAFPISKDISVETIIEDIVFECELHSQSIQSEMKERTKNEHELPIQSDTKEFANNEKKFKKELKSLPTRHMSTIATRISLDQLEFVKSIHDSSGDVLEISFNDKDRPKLAIACVANEDPTYNTIGNLKYWDILNSKIYSLGGHNIQPNLRSQESQKIYKTVTDVKFVADGDMMISVSIDRTVKLWDTKNRPGDLLHTYTCNSQINRLVIDNSLGSNDELFATCENEGIVSLFRICEDEDYSIDDVTSFINTESRDRVASDLVFGRKRSANKLIVGYYGKCGYGEGVIQMWDIESSAILSKIKIKQSVSCVAISNCGKFGACATTGGSKKNGKKTIAEKGDRMLYLFDPRASEVFARGETNEEDANLVTFSPSGNFVGVGGMSNQVTIFDIRQMNRHLHLLKHKHKSNYNNYDDREGVNSVAWSSGNVIMTGGADSCVRGWDLRLGEHSPLIKNFANHDSPIMAINLSSDNRFMNVGVATGRTYLYSSDYDTLEMYKDRGDEALTVLKFDDH</sequence>
<dbReference type="PRINTS" id="PR00385">
    <property type="entry name" value="P450"/>
</dbReference>
<dbReference type="GO" id="GO:0004497">
    <property type="term" value="F:monooxygenase activity"/>
    <property type="evidence" value="ECO:0007669"/>
    <property type="project" value="InterPro"/>
</dbReference>
<dbReference type="Pfam" id="PF00400">
    <property type="entry name" value="WD40"/>
    <property type="match status" value="2"/>
</dbReference>
<keyword evidence="4 8" id="KW-0349">Heme</keyword>
<accession>A0A9N8VCG8</accession>
<dbReference type="EMBL" id="CAJVPL010000098">
    <property type="protein sequence ID" value="CAG8446302.1"/>
    <property type="molecule type" value="Genomic_DNA"/>
</dbReference>
<feature type="transmembrane region" description="Helical" evidence="11">
    <location>
        <begin position="77"/>
        <end position="99"/>
    </location>
</feature>
<dbReference type="GO" id="GO:0005506">
    <property type="term" value="F:iron ion binding"/>
    <property type="evidence" value="ECO:0007669"/>
    <property type="project" value="InterPro"/>
</dbReference>
<keyword evidence="13" id="KW-1185">Reference proteome</keyword>
<evidence type="ECO:0000256" key="8">
    <source>
        <dbReference type="PIRSR" id="PIRSR602403-1"/>
    </source>
</evidence>
<evidence type="ECO:0000256" key="10">
    <source>
        <dbReference type="SAM" id="MobiDB-lite"/>
    </source>
</evidence>
<comment type="caution">
    <text evidence="12">The sequence shown here is derived from an EMBL/GenBank/DDBJ whole genome shotgun (WGS) entry which is preliminary data.</text>
</comment>
<dbReference type="Gene3D" id="2.130.10.10">
    <property type="entry name" value="YVTN repeat-like/Quinoprotein amine dehydrogenase"/>
    <property type="match status" value="1"/>
</dbReference>
<evidence type="ECO:0000256" key="1">
    <source>
        <dbReference type="ARBA" id="ARBA00001971"/>
    </source>
</evidence>
<dbReference type="Proteomes" id="UP000789831">
    <property type="component" value="Unassembled WGS sequence"/>
</dbReference>
<feature type="compositionally biased region" description="Polar residues" evidence="10">
    <location>
        <begin position="537"/>
        <end position="546"/>
    </location>
</feature>
<dbReference type="InterPro" id="IPR001680">
    <property type="entry name" value="WD40_rpt"/>
</dbReference>
<feature type="transmembrane region" description="Helical" evidence="11">
    <location>
        <begin position="43"/>
        <end position="65"/>
    </location>
</feature>
<feature type="region of interest" description="Disordered" evidence="10">
    <location>
        <begin position="530"/>
        <end position="565"/>
    </location>
</feature>
<dbReference type="SUPFAM" id="SSF48264">
    <property type="entry name" value="Cytochrome P450"/>
    <property type="match status" value="1"/>
</dbReference>
<comment type="similarity">
    <text evidence="2">Belongs to the cytochrome P450 family.</text>
</comment>
<dbReference type="InterPro" id="IPR036322">
    <property type="entry name" value="WD40_repeat_dom_sf"/>
</dbReference>
<name>A0A9N8VCG8_9GLOM</name>
<dbReference type="InterPro" id="IPR015943">
    <property type="entry name" value="WD40/YVTN_repeat-like_dom_sf"/>
</dbReference>
<evidence type="ECO:0000313" key="13">
    <source>
        <dbReference type="Proteomes" id="UP000789831"/>
    </source>
</evidence>
<dbReference type="Gene3D" id="1.10.630.10">
    <property type="entry name" value="Cytochrome P450"/>
    <property type="match status" value="1"/>
</dbReference>
<dbReference type="InterPro" id="IPR002403">
    <property type="entry name" value="Cyt_P450_E_grp-IV"/>
</dbReference>
<keyword evidence="11" id="KW-1133">Transmembrane helix</keyword>
<evidence type="ECO:0000256" key="11">
    <source>
        <dbReference type="SAM" id="Phobius"/>
    </source>
</evidence>
<dbReference type="CDD" id="cd11042">
    <property type="entry name" value="CYP51-like"/>
    <property type="match status" value="1"/>
</dbReference>
<keyword evidence="6" id="KW-0677">Repeat</keyword>
<feature type="region of interest" description="Disordered" evidence="10">
    <location>
        <begin position="739"/>
        <end position="763"/>
    </location>
</feature>
<dbReference type="PRINTS" id="PR00465">
    <property type="entry name" value="EP450IV"/>
</dbReference>
<dbReference type="PROSITE" id="PS50082">
    <property type="entry name" value="WD_REPEATS_2"/>
    <property type="match status" value="1"/>
</dbReference>
<protein>
    <submittedName>
        <fullName evidence="12">5655_t:CDS:1</fullName>
    </submittedName>
</protein>
<keyword evidence="5 8" id="KW-0479">Metal-binding</keyword>
<proteinExistence type="inferred from homology"/>
<keyword evidence="7 8" id="KW-0408">Iron</keyword>
<dbReference type="GO" id="GO:0020037">
    <property type="term" value="F:heme binding"/>
    <property type="evidence" value="ECO:0007669"/>
    <property type="project" value="InterPro"/>
</dbReference>
<keyword evidence="3 9" id="KW-0853">WD repeat</keyword>
<dbReference type="PROSITE" id="PS00086">
    <property type="entry name" value="CYTOCHROME_P450"/>
    <property type="match status" value="1"/>
</dbReference>
<feature type="repeat" description="WD" evidence="9">
    <location>
        <begin position="963"/>
        <end position="991"/>
    </location>
</feature>
<feature type="binding site" description="axial binding residue" evidence="8">
    <location>
        <position position="485"/>
    </location>
    <ligand>
        <name>heme</name>
        <dbReference type="ChEBI" id="CHEBI:30413"/>
    </ligand>
    <ligandPart>
        <name>Fe</name>
        <dbReference type="ChEBI" id="CHEBI:18248"/>
    </ligandPart>
</feature>
<evidence type="ECO:0000256" key="9">
    <source>
        <dbReference type="PROSITE-ProRule" id="PRU00221"/>
    </source>
</evidence>
<evidence type="ECO:0000256" key="5">
    <source>
        <dbReference type="ARBA" id="ARBA00022723"/>
    </source>
</evidence>
<dbReference type="GO" id="GO:0016705">
    <property type="term" value="F:oxidoreductase activity, acting on paired donors, with incorporation or reduction of molecular oxygen"/>
    <property type="evidence" value="ECO:0007669"/>
    <property type="project" value="InterPro"/>
</dbReference>
<evidence type="ECO:0000256" key="2">
    <source>
        <dbReference type="ARBA" id="ARBA00010617"/>
    </source>
</evidence>
<keyword evidence="11" id="KW-0472">Membrane</keyword>
<evidence type="ECO:0000256" key="6">
    <source>
        <dbReference type="ARBA" id="ARBA00022737"/>
    </source>
</evidence>
<dbReference type="InterPro" id="IPR019775">
    <property type="entry name" value="WD40_repeat_CS"/>
</dbReference>
<evidence type="ECO:0000256" key="7">
    <source>
        <dbReference type="ARBA" id="ARBA00023004"/>
    </source>
</evidence>
<dbReference type="InterPro" id="IPR036396">
    <property type="entry name" value="Cyt_P450_sf"/>
</dbReference>
<evidence type="ECO:0000313" key="12">
    <source>
        <dbReference type="EMBL" id="CAG8446302.1"/>
    </source>
</evidence>
<dbReference type="PROSITE" id="PS00678">
    <property type="entry name" value="WD_REPEATS_1"/>
    <property type="match status" value="2"/>
</dbReference>
<dbReference type="PANTHER" id="PTHR24304:SF2">
    <property type="entry name" value="24-HYDROXYCHOLESTEROL 7-ALPHA-HYDROXYLASE"/>
    <property type="match status" value="1"/>
</dbReference>
<dbReference type="SUPFAM" id="SSF50978">
    <property type="entry name" value="WD40 repeat-like"/>
    <property type="match status" value="1"/>
</dbReference>
<dbReference type="PANTHER" id="PTHR24304">
    <property type="entry name" value="CYTOCHROME P450 FAMILY 7"/>
    <property type="match status" value="1"/>
</dbReference>
<reference evidence="12" key="1">
    <citation type="submission" date="2021-06" db="EMBL/GenBank/DDBJ databases">
        <authorList>
            <person name="Kallberg Y."/>
            <person name="Tangrot J."/>
            <person name="Rosling A."/>
        </authorList>
    </citation>
    <scope>NUCLEOTIDE SEQUENCE</scope>
    <source>
        <strain evidence="12">MT106</strain>
    </source>
</reference>
<evidence type="ECO:0000256" key="4">
    <source>
        <dbReference type="ARBA" id="ARBA00022617"/>
    </source>
</evidence>
<dbReference type="SMART" id="SM00320">
    <property type="entry name" value="WD40"/>
    <property type="match status" value="6"/>
</dbReference>
<feature type="compositionally biased region" description="Low complexity" evidence="10">
    <location>
        <begin position="740"/>
        <end position="752"/>
    </location>
</feature>
<evidence type="ECO:0000256" key="3">
    <source>
        <dbReference type="ARBA" id="ARBA00022574"/>
    </source>
</evidence>
<dbReference type="OrthoDB" id="1055148at2759"/>
<gene>
    <name evidence="12" type="ORF">AGERDE_LOCUS1436</name>
</gene>